<dbReference type="InterPro" id="IPR050570">
    <property type="entry name" value="Cell_wall_metabolism_enzyme"/>
</dbReference>
<dbReference type="InterPro" id="IPR016047">
    <property type="entry name" value="M23ase_b-sheet_dom"/>
</dbReference>
<dbReference type="CDD" id="cd12797">
    <property type="entry name" value="M23_peptidase"/>
    <property type="match status" value="1"/>
</dbReference>
<dbReference type="SUPFAM" id="SSF51261">
    <property type="entry name" value="Duplicated hybrid motif"/>
    <property type="match status" value="1"/>
</dbReference>
<dbReference type="GO" id="GO:0004222">
    <property type="term" value="F:metalloendopeptidase activity"/>
    <property type="evidence" value="ECO:0007669"/>
    <property type="project" value="TreeGrafter"/>
</dbReference>
<evidence type="ECO:0000313" key="4">
    <source>
        <dbReference type="EMBL" id="TCJ31059.1"/>
    </source>
</evidence>
<evidence type="ECO:0000259" key="3">
    <source>
        <dbReference type="Pfam" id="PF01551"/>
    </source>
</evidence>
<dbReference type="PANTHER" id="PTHR21666:SF289">
    <property type="entry name" value="L-ALA--D-GLU ENDOPEPTIDASE"/>
    <property type="match status" value="1"/>
</dbReference>
<dbReference type="AlphaFoldDB" id="A0A4R1CIJ5"/>
<keyword evidence="1" id="KW-0732">Signal</keyword>
<accession>A0A4R1CIJ5</accession>
<feature type="region of interest" description="Disordered" evidence="2">
    <location>
        <begin position="298"/>
        <end position="332"/>
    </location>
</feature>
<name>A0A4R1CIJ5_9ACTN</name>
<evidence type="ECO:0000313" key="5">
    <source>
        <dbReference type="Proteomes" id="UP000295453"/>
    </source>
</evidence>
<sequence length="332" mass="34317">MKILVGSLVGGAALVGSTAALLPLAMMTSMGVSDVALAPVSSCTVDASGLTVDDLDTEQLKNAATIIGVAVSLKVPPRGQAIAIATAMQESGLRNLAYGDRDSLGLFQQRPSQGWGSPSEVRDPARAASAFFGGPASPVKNGGLLSVKGWQDMELWEAAQAVQRSGFPTAYAKWEGLANDVVTKLSGATSTCEPLAVGSWTLPISTGYTLTSGFGSRVHPITGEVRFHAGLDMAAPTGTPVRAAAAGEVTWAGVVSGYGNLVRIRHAGNIETYYGHLSAFVVRAGQQVQAGDLIGKVGSTGNSTGPHLHFEVRHNGEPTNPDPFLREKGLKP</sequence>
<protein>
    <submittedName>
        <fullName evidence="4">M23 family metallopeptidase</fullName>
    </submittedName>
</protein>
<dbReference type="PANTHER" id="PTHR21666">
    <property type="entry name" value="PEPTIDASE-RELATED"/>
    <property type="match status" value="1"/>
</dbReference>
<evidence type="ECO:0000256" key="2">
    <source>
        <dbReference type="SAM" id="MobiDB-lite"/>
    </source>
</evidence>
<dbReference type="Pfam" id="PF01551">
    <property type="entry name" value="Peptidase_M23"/>
    <property type="match status" value="1"/>
</dbReference>
<dbReference type="FunFam" id="2.70.70.10:FF:000006">
    <property type="entry name" value="M23 family peptidase"/>
    <property type="match status" value="1"/>
</dbReference>
<evidence type="ECO:0000256" key="1">
    <source>
        <dbReference type="ARBA" id="ARBA00022729"/>
    </source>
</evidence>
<comment type="caution">
    <text evidence="4">The sequence shown here is derived from an EMBL/GenBank/DDBJ whole genome shotgun (WGS) entry which is preliminary data.</text>
</comment>
<dbReference type="OrthoDB" id="5496837at2"/>
<dbReference type="InterPro" id="IPR011055">
    <property type="entry name" value="Dup_hybrid_motif"/>
</dbReference>
<reference evidence="4 5" key="1">
    <citation type="submission" date="2019-03" db="EMBL/GenBank/DDBJ databases">
        <authorList>
            <person name="Kim M.K.M."/>
        </authorList>
    </citation>
    <scope>NUCLEOTIDE SEQUENCE [LARGE SCALE GENOMIC DNA]</scope>
    <source>
        <strain evidence="4 5">18JY15-6</strain>
    </source>
</reference>
<dbReference type="Gene3D" id="2.70.70.10">
    <property type="entry name" value="Glucose Permease (Domain IIA)"/>
    <property type="match status" value="1"/>
</dbReference>
<keyword evidence="5" id="KW-1185">Reference proteome</keyword>
<proteinExistence type="predicted"/>
<dbReference type="EMBL" id="SJZJ01000001">
    <property type="protein sequence ID" value="TCJ31059.1"/>
    <property type="molecule type" value="Genomic_DNA"/>
</dbReference>
<dbReference type="Proteomes" id="UP000295453">
    <property type="component" value="Unassembled WGS sequence"/>
</dbReference>
<gene>
    <name evidence="4" type="ORF">EPD65_00330</name>
</gene>
<organism evidence="4 5">
    <name type="scientific">Nocardioides jejuensis</name>
    <dbReference type="NCBI Taxonomy" id="2502782"/>
    <lineage>
        <taxon>Bacteria</taxon>
        <taxon>Bacillati</taxon>
        <taxon>Actinomycetota</taxon>
        <taxon>Actinomycetes</taxon>
        <taxon>Propionibacteriales</taxon>
        <taxon>Nocardioidaceae</taxon>
        <taxon>Nocardioides</taxon>
    </lineage>
</organism>
<dbReference type="RefSeq" id="WP_131580787.1">
    <property type="nucleotide sequence ID" value="NZ_SJZJ01000001.1"/>
</dbReference>
<feature type="domain" description="M23ase beta-sheet core" evidence="3">
    <location>
        <begin position="226"/>
        <end position="321"/>
    </location>
</feature>